<dbReference type="InterPro" id="IPR011010">
    <property type="entry name" value="DNA_brk_join_enz"/>
</dbReference>
<proteinExistence type="predicted"/>
<dbReference type="InterPro" id="IPR013762">
    <property type="entry name" value="Integrase-like_cat_sf"/>
</dbReference>
<sequence length="454" mass="52447">MESRRRKKRQWWSVQSIIGATEKRRDSGCLDSPAFTGFGDFSRLIYTDLLYSGLWPFLLVFPKQLVQCTNPNRKCTNSKMGTIRPRKRKDNTTAYCAQIRINRDGQPVYQETQTFDRKQVAQAWMKRREAELAAPGAIERLNRKTVSVKQMIDRYLDEYEKVRPLGKTKRATLNAISESWLGEVADSALTSQKLVEYAQWRMGKEGGGVQAQTVGNDLSHLGAVLSVAKPAWGYDVAPHAMSDARIVLRKLGMVSKSKERTRRPSKGELDALFTHFFEMQIRKPSSINMPKVLGFAIFSTRRQEEITRIRWEDLDEKRQAVLVRDMKNPGQKIGNDVWCHLPDEAWAILQSMPKGCTEIFPYNSDSISAAFTRACKYLELKDLHFHDMRHDGISRLFEMDWDIPRVSSVSGHRDWNSLRRYTHLRGRGDPYQGWEWLKRIVEAEVDLGARTNQR</sequence>
<dbReference type="Pfam" id="PF00589">
    <property type="entry name" value="Phage_integrase"/>
    <property type="match status" value="1"/>
</dbReference>
<name>A0A0Q0E5L0_PSESI</name>
<evidence type="ECO:0000256" key="2">
    <source>
        <dbReference type="ARBA" id="ARBA00023172"/>
    </source>
</evidence>
<dbReference type="EMBL" id="LJRF01000111">
    <property type="protein sequence ID" value="KPY47069.1"/>
    <property type="molecule type" value="Genomic_DNA"/>
</dbReference>
<dbReference type="PANTHER" id="PTHR30349">
    <property type="entry name" value="PHAGE INTEGRASE-RELATED"/>
    <property type="match status" value="1"/>
</dbReference>
<keyword evidence="1" id="KW-0229">DNA integration</keyword>
<dbReference type="GO" id="GO:0006310">
    <property type="term" value="P:DNA recombination"/>
    <property type="evidence" value="ECO:0007669"/>
    <property type="project" value="UniProtKB-KW"/>
</dbReference>
<evidence type="ECO:0000313" key="5">
    <source>
        <dbReference type="Proteomes" id="UP000050554"/>
    </source>
</evidence>
<reference evidence="4 5" key="1">
    <citation type="submission" date="2015-09" db="EMBL/GenBank/DDBJ databases">
        <title>Genome announcement of multiple Pseudomonas syringae strains.</title>
        <authorList>
            <person name="Thakur S."/>
            <person name="Wang P.W."/>
            <person name="Gong Y."/>
            <person name="Weir B.S."/>
            <person name="Guttman D.S."/>
        </authorList>
    </citation>
    <scope>NUCLEOTIDE SEQUENCE [LARGE SCALE GENOMIC DNA]</scope>
    <source>
        <strain evidence="4 5">ICMP3882</strain>
    </source>
</reference>
<accession>A0A0Q0E5L0</accession>
<dbReference type="InterPro" id="IPR050090">
    <property type="entry name" value="Tyrosine_recombinase_XerCD"/>
</dbReference>
<dbReference type="PANTHER" id="PTHR30349:SF94">
    <property type="entry name" value="INTEGRASE_RECOMBINASE HI_1414-RELATED"/>
    <property type="match status" value="1"/>
</dbReference>
<dbReference type="SUPFAM" id="SSF56349">
    <property type="entry name" value="DNA breaking-rejoining enzymes"/>
    <property type="match status" value="1"/>
</dbReference>
<dbReference type="InterPro" id="IPR002104">
    <property type="entry name" value="Integrase_catalytic"/>
</dbReference>
<dbReference type="Gene3D" id="1.10.443.10">
    <property type="entry name" value="Intergrase catalytic core"/>
    <property type="match status" value="1"/>
</dbReference>
<gene>
    <name evidence="4" type="ORF">ALO47_04582</name>
</gene>
<dbReference type="PATRIC" id="fig|55398.3.peg.1247"/>
<dbReference type="GO" id="GO:0003677">
    <property type="term" value="F:DNA binding"/>
    <property type="evidence" value="ECO:0007669"/>
    <property type="project" value="InterPro"/>
</dbReference>
<protein>
    <submittedName>
        <fullName evidence="4">Chorismate mutase</fullName>
    </submittedName>
</protein>
<evidence type="ECO:0000259" key="3">
    <source>
        <dbReference type="PROSITE" id="PS51898"/>
    </source>
</evidence>
<keyword evidence="2" id="KW-0233">DNA recombination</keyword>
<dbReference type="Proteomes" id="UP000050554">
    <property type="component" value="Unassembled WGS sequence"/>
</dbReference>
<dbReference type="GO" id="GO:0015074">
    <property type="term" value="P:DNA integration"/>
    <property type="evidence" value="ECO:0007669"/>
    <property type="project" value="UniProtKB-KW"/>
</dbReference>
<dbReference type="PROSITE" id="PS51898">
    <property type="entry name" value="TYR_RECOMBINASE"/>
    <property type="match status" value="1"/>
</dbReference>
<feature type="domain" description="Tyr recombinase" evidence="3">
    <location>
        <begin position="259"/>
        <end position="435"/>
    </location>
</feature>
<comment type="caution">
    <text evidence="4">The sequence shown here is derived from an EMBL/GenBank/DDBJ whole genome shotgun (WGS) entry which is preliminary data.</text>
</comment>
<organism evidence="4 5">
    <name type="scientific">Pseudomonas syringae pv. ribicola</name>
    <dbReference type="NCBI Taxonomy" id="55398"/>
    <lineage>
        <taxon>Bacteria</taxon>
        <taxon>Pseudomonadati</taxon>
        <taxon>Pseudomonadota</taxon>
        <taxon>Gammaproteobacteria</taxon>
        <taxon>Pseudomonadales</taxon>
        <taxon>Pseudomonadaceae</taxon>
        <taxon>Pseudomonas</taxon>
    </lineage>
</organism>
<evidence type="ECO:0000313" key="4">
    <source>
        <dbReference type="EMBL" id="KPY47069.1"/>
    </source>
</evidence>
<dbReference type="AlphaFoldDB" id="A0A0Q0E5L0"/>
<evidence type="ECO:0000256" key="1">
    <source>
        <dbReference type="ARBA" id="ARBA00022908"/>
    </source>
</evidence>